<keyword evidence="10" id="KW-1185">Reference proteome</keyword>
<dbReference type="NCBIfam" id="TIGR00080">
    <property type="entry name" value="pimt"/>
    <property type="match status" value="1"/>
</dbReference>
<dbReference type="InterPro" id="IPR001763">
    <property type="entry name" value="Rhodanese-like_dom"/>
</dbReference>
<comment type="catalytic activity">
    <reaction evidence="7">
        <text>[protein]-L-isoaspartate + S-adenosyl-L-methionine = [protein]-L-isoaspartate alpha-methyl ester + S-adenosyl-L-homocysteine</text>
        <dbReference type="Rhea" id="RHEA:12705"/>
        <dbReference type="Rhea" id="RHEA-COMP:12143"/>
        <dbReference type="Rhea" id="RHEA-COMP:12144"/>
        <dbReference type="ChEBI" id="CHEBI:57856"/>
        <dbReference type="ChEBI" id="CHEBI:59789"/>
        <dbReference type="ChEBI" id="CHEBI:90596"/>
        <dbReference type="ChEBI" id="CHEBI:90598"/>
        <dbReference type="EC" id="2.1.1.77"/>
    </reaction>
</comment>
<evidence type="ECO:0000259" key="8">
    <source>
        <dbReference type="PROSITE" id="PS50206"/>
    </source>
</evidence>
<dbReference type="InterPro" id="IPR029063">
    <property type="entry name" value="SAM-dependent_MTases_sf"/>
</dbReference>
<dbReference type="PROSITE" id="PS50206">
    <property type="entry name" value="RHODANESE_3"/>
    <property type="match status" value="1"/>
</dbReference>
<sequence length="218" mass="24522">MRMRFEDQRIRLVNELKLEGITSPVVLNAFAKVPREYYVLPEYRDYAYQNRPLPIKEGQTISQPLMIAIMLQLLDLQPTDIVLEIGTGSGYQSALLAEIVKEVCTVERLETLSLNAQKILRNAGYNNIYFRIGDGYSGWQKAYPPHKEFDKILVSAAAREVPKHLVEQLKTGGKMAIPIGKTGFQILYIVTKTEDGLDIAEAGGCSFVPLVCDDKTLR</sequence>
<dbReference type="GO" id="GO:0032259">
    <property type="term" value="P:methylation"/>
    <property type="evidence" value="ECO:0007669"/>
    <property type="project" value="UniProtKB-KW"/>
</dbReference>
<keyword evidence="3 7" id="KW-0963">Cytoplasm</keyword>
<dbReference type="PANTHER" id="PTHR11579">
    <property type="entry name" value="PROTEIN-L-ISOASPARTATE O-METHYLTRANSFERASE"/>
    <property type="match status" value="1"/>
</dbReference>
<comment type="subcellular location">
    <subcellularLocation>
        <location evidence="1 7">Cytoplasm</location>
    </subcellularLocation>
</comment>
<keyword evidence="4 7" id="KW-0489">Methyltransferase</keyword>
<evidence type="ECO:0000256" key="2">
    <source>
        <dbReference type="ARBA" id="ARBA00005369"/>
    </source>
</evidence>
<comment type="similarity">
    <text evidence="2 7">Belongs to the methyltransferase superfamily. L-isoaspartyl/D-aspartyl protein methyltransferase family.</text>
</comment>
<dbReference type="Gene3D" id="3.40.50.150">
    <property type="entry name" value="Vaccinia Virus protein VP39"/>
    <property type="match status" value="1"/>
</dbReference>
<dbReference type="eggNOG" id="COG2518">
    <property type="taxonomic scope" value="Bacteria"/>
</dbReference>
<reference evidence="9 10" key="1">
    <citation type="journal article" date="2008" name="J. Bacteriol.">
        <title>'Candidatus Cloacamonas acidaminovorans': genome sequence reconstruction provides a first glimpse of a new bacterial division.</title>
        <authorList>
            <person name="Pelletier E."/>
            <person name="Kreimeyer A."/>
            <person name="Bocs S."/>
            <person name="Rouy Z."/>
            <person name="Gyapay G."/>
            <person name="Chouari R."/>
            <person name="Riviere D."/>
            <person name="Ganesan A."/>
            <person name="Daegelen P."/>
            <person name="Sghir A."/>
            <person name="Cohen G.N."/>
            <person name="Medigue C."/>
            <person name="Weissenbach J."/>
            <person name="Le Paslier D."/>
        </authorList>
    </citation>
    <scope>NUCLEOTIDE SEQUENCE [LARGE SCALE GENOMIC DNA]</scope>
    <source>
        <strain evidence="10">Evry</strain>
    </source>
</reference>
<dbReference type="EMBL" id="CU466930">
    <property type="protein sequence ID" value="CAO81029.1"/>
    <property type="molecule type" value="Genomic_DNA"/>
</dbReference>
<dbReference type="FunFam" id="3.40.50.150:FF:000010">
    <property type="entry name" value="Protein-L-isoaspartate O-methyltransferase"/>
    <property type="match status" value="1"/>
</dbReference>
<evidence type="ECO:0000313" key="10">
    <source>
        <dbReference type="Proteomes" id="UP000002019"/>
    </source>
</evidence>
<dbReference type="STRING" id="459349.CLOAM1167"/>
<dbReference type="PANTHER" id="PTHR11579:SF0">
    <property type="entry name" value="PROTEIN-L-ISOASPARTATE(D-ASPARTATE) O-METHYLTRANSFERASE"/>
    <property type="match status" value="1"/>
</dbReference>
<evidence type="ECO:0000256" key="6">
    <source>
        <dbReference type="ARBA" id="ARBA00022691"/>
    </source>
</evidence>
<dbReference type="AlphaFoldDB" id="B0VI53"/>
<dbReference type="NCBIfam" id="NF001453">
    <property type="entry name" value="PRK00312.1"/>
    <property type="match status" value="1"/>
</dbReference>
<dbReference type="CDD" id="cd02440">
    <property type="entry name" value="AdoMet_MTases"/>
    <property type="match status" value="1"/>
</dbReference>
<protein>
    <recommendedName>
        <fullName evidence="7">Protein-L-isoaspartate O-methyltransferase</fullName>
        <ecNumber evidence="7">2.1.1.77</ecNumber>
    </recommendedName>
    <alternativeName>
        <fullName evidence="7">L-isoaspartyl protein carboxyl methyltransferase</fullName>
    </alternativeName>
    <alternativeName>
        <fullName evidence="7">Protein L-isoaspartyl methyltransferase</fullName>
    </alternativeName>
    <alternativeName>
        <fullName evidence="7">Protein-beta-aspartate methyltransferase</fullName>
        <shortName evidence="7">PIMT</shortName>
    </alternativeName>
</protein>
<accession>B0VI53</accession>
<dbReference type="GO" id="GO:0005737">
    <property type="term" value="C:cytoplasm"/>
    <property type="evidence" value="ECO:0007669"/>
    <property type="project" value="UniProtKB-SubCell"/>
</dbReference>
<organism evidence="9 10">
    <name type="scientific">Cloacimonas acidaminovorans (strain Evry)</name>
    <dbReference type="NCBI Taxonomy" id="459349"/>
    <lineage>
        <taxon>Bacteria</taxon>
        <taxon>Pseudomonadati</taxon>
        <taxon>Candidatus Cloacimonadota</taxon>
        <taxon>Candidatus Cloacimonadia</taxon>
        <taxon>Candidatus Cloacimonadales</taxon>
        <taxon>Candidatus Cloacimonadaceae</taxon>
        <taxon>Candidatus Cloacimonas</taxon>
    </lineage>
</organism>
<name>B0VI53_CLOAI</name>
<keyword evidence="6 7" id="KW-0949">S-adenosyl-L-methionine</keyword>
<dbReference type="HOGENOM" id="CLU_055432_2_0_0"/>
<dbReference type="EC" id="2.1.1.77" evidence="7"/>
<dbReference type="HAMAP" id="MF_00090">
    <property type="entry name" value="PIMT"/>
    <property type="match status" value="1"/>
</dbReference>
<proteinExistence type="inferred from homology"/>
<dbReference type="InterPro" id="IPR000682">
    <property type="entry name" value="PCMT"/>
</dbReference>
<dbReference type="SUPFAM" id="SSF53335">
    <property type="entry name" value="S-adenosyl-L-methionine-dependent methyltransferases"/>
    <property type="match status" value="1"/>
</dbReference>
<evidence type="ECO:0000256" key="1">
    <source>
        <dbReference type="ARBA" id="ARBA00004496"/>
    </source>
</evidence>
<keyword evidence="5 7" id="KW-0808">Transferase</keyword>
<feature type="domain" description="Rhodanese" evidence="8">
    <location>
        <begin position="113"/>
        <end position="148"/>
    </location>
</feature>
<evidence type="ECO:0000256" key="5">
    <source>
        <dbReference type="ARBA" id="ARBA00022679"/>
    </source>
</evidence>
<dbReference type="Proteomes" id="UP000002019">
    <property type="component" value="Chromosome"/>
</dbReference>
<evidence type="ECO:0000256" key="3">
    <source>
        <dbReference type="ARBA" id="ARBA00022490"/>
    </source>
</evidence>
<evidence type="ECO:0000256" key="7">
    <source>
        <dbReference type="HAMAP-Rule" id="MF_00090"/>
    </source>
</evidence>
<dbReference type="Pfam" id="PF01135">
    <property type="entry name" value="PCMT"/>
    <property type="match status" value="1"/>
</dbReference>
<dbReference type="GO" id="GO:0030091">
    <property type="term" value="P:protein repair"/>
    <property type="evidence" value="ECO:0007669"/>
    <property type="project" value="UniProtKB-UniRule"/>
</dbReference>
<evidence type="ECO:0000313" key="9">
    <source>
        <dbReference type="EMBL" id="CAO81029.1"/>
    </source>
</evidence>
<feature type="active site" evidence="7">
    <location>
        <position position="62"/>
    </location>
</feature>
<evidence type="ECO:0000256" key="4">
    <source>
        <dbReference type="ARBA" id="ARBA00022603"/>
    </source>
</evidence>
<gene>
    <name evidence="7 9" type="primary">pcm</name>
    <name evidence="9" type="ordered locus">CLOAM1167</name>
</gene>
<dbReference type="GO" id="GO:0004719">
    <property type="term" value="F:protein-L-isoaspartate (D-aspartate) O-methyltransferase activity"/>
    <property type="evidence" value="ECO:0007669"/>
    <property type="project" value="UniProtKB-UniRule"/>
</dbReference>
<comment type="function">
    <text evidence="7">Catalyzes the methyl esterification of L-isoaspartyl residues in peptides and proteins that result from spontaneous decomposition of normal L-aspartyl and L-asparaginyl residues. It plays a role in the repair and/or degradation of damaged proteins.</text>
</comment>
<dbReference type="KEGG" id="caci:CLOAM1167"/>